<dbReference type="Proteomes" id="UP000237271">
    <property type="component" value="Unassembled WGS sequence"/>
</dbReference>
<evidence type="ECO:0000313" key="2">
    <source>
        <dbReference type="Proteomes" id="UP000237271"/>
    </source>
</evidence>
<sequence>MLPTVGVVYTRESAFSREDAQLAQYVALCLAASGRCAKTWLVGLKNDGRSDEKSTSKSGAVALRCDGAVLDSSKLSSDIYEESGDWKSLEQCDLWLMVVEADATLTVSEFLHKKLEKKDEKQPKRVVLSLQTTMRRLAQLNSAYVVICRLPEAVVLHGGAAFQVIKDEKGMLRPLSNGCFFVERLSKEKTSALYALDVLEGTGIQVLSRHNIQGKVYEYHVRQNIMFNCLWVVAMKWGCTMLRSFYYINALTGKSVLGGLRDRKTRFLFLQALVEMDELFQIVLASVAAANNKSGRGSGNSNPDTSAATLFPVRSLMVLLPLPDWIFNGFVLRVFDLGLGAPSNKDVSVITSDMEANPRLQTTFEAEFRDVFELAAGRDKKLPALKMLQKTILSVRQQYLQEQKDGISAKTPLRIDSGVLLAEVKLSSHCTAASRTFFLKVFATFVLTLL</sequence>
<organism evidence="1 2">
    <name type="scientific">Phytophthora palmivora</name>
    <dbReference type="NCBI Taxonomy" id="4796"/>
    <lineage>
        <taxon>Eukaryota</taxon>
        <taxon>Sar</taxon>
        <taxon>Stramenopiles</taxon>
        <taxon>Oomycota</taxon>
        <taxon>Peronosporomycetes</taxon>
        <taxon>Peronosporales</taxon>
        <taxon>Peronosporaceae</taxon>
        <taxon>Phytophthora</taxon>
    </lineage>
</organism>
<dbReference type="AlphaFoldDB" id="A0A2P4YLV9"/>
<dbReference type="OrthoDB" id="64577at2759"/>
<reference evidence="1 2" key="1">
    <citation type="journal article" date="2017" name="Genome Biol. Evol.">
        <title>Phytophthora megakarya and P. palmivora, closely related causal agents of cacao black pod rot, underwent increases in genome sizes and gene numbers by different mechanisms.</title>
        <authorList>
            <person name="Ali S.S."/>
            <person name="Shao J."/>
            <person name="Lary D.J."/>
            <person name="Kronmiller B."/>
            <person name="Shen D."/>
            <person name="Strem M.D."/>
            <person name="Amoako-Attah I."/>
            <person name="Akrofi A.Y."/>
            <person name="Begoude B.A."/>
            <person name="Ten Hoopen G.M."/>
            <person name="Coulibaly K."/>
            <person name="Kebe B.I."/>
            <person name="Melnick R.L."/>
            <person name="Guiltinan M.J."/>
            <person name="Tyler B.M."/>
            <person name="Meinhardt L.W."/>
            <person name="Bailey B.A."/>
        </authorList>
    </citation>
    <scope>NUCLEOTIDE SEQUENCE [LARGE SCALE GENOMIC DNA]</scope>
    <source>
        <strain evidence="2">sbr112.9</strain>
    </source>
</reference>
<name>A0A2P4YLV9_9STRA</name>
<proteinExistence type="predicted"/>
<comment type="caution">
    <text evidence="1">The sequence shown here is derived from an EMBL/GenBank/DDBJ whole genome shotgun (WGS) entry which is preliminary data.</text>
</comment>
<protein>
    <submittedName>
        <fullName evidence="1">Uncharacterized protein</fullName>
    </submittedName>
</protein>
<feature type="non-terminal residue" evidence="1">
    <location>
        <position position="450"/>
    </location>
</feature>
<dbReference type="EMBL" id="NCKW01001904">
    <property type="protein sequence ID" value="POM78795.1"/>
    <property type="molecule type" value="Genomic_DNA"/>
</dbReference>
<evidence type="ECO:0000313" key="1">
    <source>
        <dbReference type="EMBL" id="POM78795.1"/>
    </source>
</evidence>
<keyword evidence="2" id="KW-1185">Reference proteome</keyword>
<accession>A0A2P4YLV9</accession>
<gene>
    <name evidence="1" type="ORF">PHPALM_3639</name>
</gene>